<sequence>MSINENENFKTQLNIKEEKIKKDQFELVELRTENDRLKTEFRKLREEYVKLKNQL</sequence>
<organism evidence="2 3">
    <name type="scientific">Diversispora epigaea</name>
    <dbReference type="NCBI Taxonomy" id="1348612"/>
    <lineage>
        <taxon>Eukaryota</taxon>
        <taxon>Fungi</taxon>
        <taxon>Fungi incertae sedis</taxon>
        <taxon>Mucoromycota</taxon>
        <taxon>Glomeromycotina</taxon>
        <taxon>Glomeromycetes</taxon>
        <taxon>Diversisporales</taxon>
        <taxon>Diversisporaceae</taxon>
        <taxon>Diversispora</taxon>
    </lineage>
</organism>
<dbReference type="Proteomes" id="UP000266861">
    <property type="component" value="Unassembled WGS sequence"/>
</dbReference>
<evidence type="ECO:0000313" key="2">
    <source>
        <dbReference type="EMBL" id="RHZ88884.1"/>
    </source>
</evidence>
<evidence type="ECO:0000313" key="3">
    <source>
        <dbReference type="Proteomes" id="UP000266861"/>
    </source>
</evidence>
<reference evidence="2 3" key="1">
    <citation type="submission" date="2018-08" db="EMBL/GenBank/DDBJ databases">
        <title>Genome and evolution of the arbuscular mycorrhizal fungus Diversispora epigaea (formerly Glomus versiforme) and its bacterial endosymbionts.</title>
        <authorList>
            <person name="Sun X."/>
            <person name="Fei Z."/>
            <person name="Harrison M."/>
        </authorList>
    </citation>
    <scope>NUCLEOTIDE SEQUENCE [LARGE SCALE GENOMIC DNA]</scope>
    <source>
        <strain evidence="2 3">IT104</strain>
    </source>
</reference>
<dbReference type="EMBL" id="PQFF01000019">
    <property type="protein sequence ID" value="RHZ88884.1"/>
    <property type="molecule type" value="Genomic_DNA"/>
</dbReference>
<accession>A0A397JUI4</accession>
<protein>
    <submittedName>
        <fullName evidence="2">Uncharacterized protein</fullName>
    </submittedName>
</protein>
<evidence type="ECO:0000256" key="1">
    <source>
        <dbReference type="SAM" id="Coils"/>
    </source>
</evidence>
<name>A0A397JUI4_9GLOM</name>
<feature type="coiled-coil region" evidence="1">
    <location>
        <begin position="20"/>
        <end position="54"/>
    </location>
</feature>
<gene>
    <name evidence="2" type="ORF">Glove_21g146</name>
</gene>
<proteinExistence type="predicted"/>
<comment type="caution">
    <text evidence="2">The sequence shown here is derived from an EMBL/GenBank/DDBJ whole genome shotgun (WGS) entry which is preliminary data.</text>
</comment>
<keyword evidence="1" id="KW-0175">Coiled coil</keyword>
<dbReference type="AlphaFoldDB" id="A0A397JUI4"/>
<keyword evidence="3" id="KW-1185">Reference proteome</keyword>